<proteinExistence type="predicted"/>
<dbReference type="AlphaFoldDB" id="A0A1Q9CWC0"/>
<keyword evidence="3" id="KW-1185">Reference proteome</keyword>
<evidence type="ECO:0000313" key="2">
    <source>
        <dbReference type="EMBL" id="OLP87220.1"/>
    </source>
</evidence>
<name>A0A1Q9CWC0_SYMMI</name>
<dbReference type="Proteomes" id="UP000186817">
    <property type="component" value="Unassembled WGS sequence"/>
</dbReference>
<gene>
    <name evidence="2" type="ORF">AK812_SmicGene31589</name>
</gene>
<dbReference type="EMBL" id="LSRX01000873">
    <property type="protein sequence ID" value="OLP87220.1"/>
    <property type="molecule type" value="Genomic_DNA"/>
</dbReference>
<feature type="region of interest" description="Disordered" evidence="1">
    <location>
        <begin position="1"/>
        <end position="30"/>
    </location>
</feature>
<sequence>MRDTRRIRRSGAQEASMQLRRRVVSRERNSQAGEYATEEWGLCELAMRPDRGLEVVRGHNDGLCVTFQESRGLRRGPFRLFRFIDSATYQVTAYNARLTN</sequence>
<evidence type="ECO:0000313" key="3">
    <source>
        <dbReference type="Proteomes" id="UP000186817"/>
    </source>
</evidence>
<comment type="caution">
    <text evidence="2">The sequence shown here is derived from an EMBL/GenBank/DDBJ whole genome shotgun (WGS) entry which is preliminary data.</text>
</comment>
<evidence type="ECO:0000256" key="1">
    <source>
        <dbReference type="SAM" id="MobiDB-lite"/>
    </source>
</evidence>
<organism evidence="2 3">
    <name type="scientific">Symbiodinium microadriaticum</name>
    <name type="common">Dinoflagellate</name>
    <name type="synonym">Zooxanthella microadriatica</name>
    <dbReference type="NCBI Taxonomy" id="2951"/>
    <lineage>
        <taxon>Eukaryota</taxon>
        <taxon>Sar</taxon>
        <taxon>Alveolata</taxon>
        <taxon>Dinophyceae</taxon>
        <taxon>Suessiales</taxon>
        <taxon>Symbiodiniaceae</taxon>
        <taxon>Symbiodinium</taxon>
    </lineage>
</organism>
<accession>A0A1Q9CWC0</accession>
<reference evidence="2 3" key="1">
    <citation type="submission" date="2016-02" db="EMBL/GenBank/DDBJ databases">
        <title>Genome analysis of coral dinoflagellate symbionts highlights evolutionary adaptations to a symbiotic lifestyle.</title>
        <authorList>
            <person name="Aranda M."/>
            <person name="Li Y."/>
            <person name="Liew Y.J."/>
            <person name="Baumgarten S."/>
            <person name="Simakov O."/>
            <person name="Wilson M."/>
            <person name="Piel J."/>
            <person name="Ashoor H."/>
            <person name="Bougouffa S."/>
            <person name="Bajic V.B."/>
            <person name="Ryu T."/>
            <person name="Ravasi T."/>
            <person name="Bayer T."/>
            <person name="Micklem G."/>
            <person name="Kim H."/>
            <person name="Bhak J."/>
            <person name="Lajeunesse T.C."/>
            <person name="Voolstra C.R."/>
        </authorList>
    </citation>
    <scope>NUCLEOTIDE SEQUENCE [LARGE SCALE GENOMIC DNA]</scope>
    <source>
        <strain evidence="2 3">CCMP2467</strain>
    </source>
</reference>
<protein>
    <submittedName>
        <fullName evidence="2">Uncharacterized protein</fullName>
    </submittedName>
</protein>